<dbReference type="InterPro" id="IPR018958">
    <property type="entry name" value="Knr4/Smi1-like_dom"/>
</dbReference>
<dbReference type="Proteomes" id="UP001232163">
    <property type="component" value="Unassembled WGS sequence"/>
</dbReference>
<reference evidence="2 3" key="1">
    <citation type="submission" date="2023-07" db="EMBL/GenBank/DDBJ databases">
        <title>Genomic Encyclopedia of Type Strains, Phase IV (KMG-IV): sequencing the most valuable type-strain genomes for metagenomic binning, comparative biology and taxonomic classification.</title>
        <authorList>
            <person name="Goeker M."/>
        </authorList>
    </citation>
    <scope>NUCLEOTIDE SEQUENCE [LARGE SCALE GENOMIC DNA]</scope>
    <source>
        <strain evidence="2 3">NIO-1023</strain>
    </source>
</reference>
<proteinExistence type="predicted"/>
<dbReference type="Gene3D" id="3.40.1580.10">
    <property type="entry name" value="SMI1/KNR4-like"/>
    <property type="match status" value="1"/>
</dbReference>
<accession>A0ABT9MHA9</accession>
<dbReference type="EMBL" id="JAURUR010000017">
    <property type="protein sequence ID" value="MDP9765983.1"/>
    <property type="molecule type" value="Genomic_DNA"/>
</dbReference>
<dbReference type="RefSeq" id="WP_307468689.1">
    <property type="nucleotide sequence ID" value="NZ_JAURUR010000017.1"/>
</dbReference>
<sequence length="161" mass="18124">MTLDALVTEIWQHPDCDVTPAPARPVSISTYEDLQLPQDVRDFYASCDGAVLFNNTEYPYAIVPGREVVPPDPAIEGECVCGETTISDTWVIIAHDLNGDKIALDLHPSRLGRCYDCFFGNDYQVIATSFTDFLTRLYRNGGDYPYWLKDDFEPLPDACDF</sequence>
<organism evidence="2 3">
    <name type="scientific">Deinococcus enclensis</name>
    <dbReference type="NCBI Taxonomy" id="1049582"/>
    <lineage>
        <taxon>Bacteria</taxon>
        <taxon>Thermotogati</taxon>
        <taxon>Deinococcota</taxon>
        <taxon>Deinococci</taxon>
        <taxon>Deinococcales</taxon>
        <taxon>Deinococcaceae</taxon>
        <taxon>Deinococcus</taxon>
    </lineage>
</organism>
<evidence type="ECO:0000259" key="1">
    <source>
        <dbReference type="Pfam" id="PF09346"/>
    </source>
</evidence>
<dbReference type="SUPFAM" id="SSF160631">
    <property type="entry name" value="SMI1/KNR4-like"/>
    <property type="match status" value="1"/>
</dbReference>
<gene>
    <name evidence="2" type="ORF">QO006_003441</name>
</gene>
<evidence type="ECO:0000313" key="3">
    <source>
        <dbReference type="Proteomes" id="UP001232163"/>
    </source>
</evidence>
<name>A0ABT9MHA9_9DEIO</name>
<dbReference type="InterPro" id="IPR037883">
    <property type="entry name" value="Knr4/Smi1-like_sf"/>
</dbReference>
<comment type="caution">
    <text evidence="2">The sequence shown here is derived from an EMBL/GenBank/DDBJ whole genome shotgun (WGS) entry which is preliminary data.</text>
</comment>
<dbReference type="Pfam" id="PF09346">
    <property type="entry name" value="SMI1_KNR4"/>
    <property type="match status" value="1"/>
</dbReference>
<protein>
    <submittedName>
        <fullName evidence="2">Cell wall assembly regulator SMI1</fullName>
    </submittedName>
</protein>
<keyword evidence="3" id="KW-1185">Reference proteome</keyword>
<feature type="domain" description="Knr4/Smi1-like" evidence="1">
    <location>
        <begin position="34"/>
        <end position="135"/>
    </location>
</feature>
<evidence type="ECO:0000313" key="2">
    <source>
        <dbReference type="EMBL" id="MDP9765983.1"/>
    </source>
</evidence>